<evidence type="ECO:0000256" key="1">
    <source>
        <dbReference type="SAM" id="SignalP"/>
    </source>
</evidence>
<feature type="signal peptide" evidence="1">
    <location>
        <begin position="1"/>
        <end position="23"/>
    </location>
</feature>
<evidence type="ECO:0000313" key="2">
    <source>
        <dbReference type="EMBL" id="MBT1705954.1"/>
    </source>
</evidence>
<reference evidence="2 3" key="1">
    <citation type="submission" date="2021-05" db="EMBL/GenBank/DDBJ databases">
        <title>A Polyphasic approach of four new species of the genus Ohtaekwangia: Ohtaekwangia histidinii sp. nov., Ohtaekwangia cretensis sp. nov., Ohtaekwangia indiensis sp. nov., Ohtaekwangia reichenbachii sp. nov. from diverse environment.</title>
        <authorList>
            <person name="Octaviana S."/>
        </authorList>
    </citation>
    <scope>NUCLEOTIDE SEQUENCE [LARGE SCALE GENOMIC DNA]</scope>
    <source>
        <strain evidence="2 3">PWU20</strain>
    </source>
</reference>
<keyword evidence="1" id="KW-0732">Signal</keyword>
<evidence type="ECO:0000313" key="3">
    <source>
        <dbReference type="Proteomes" id="UP000772618"/>
    </source>
</evidence>
<protein>
    <recommendedName>
        <fullName evidence="4">TonB-dependent receptor</fullName>
    </recommendedName>
</protein>
<proteinExistence type="predicted"/>
<accession>A0ABS5VX18</accession>
<dbReference type="Proteomes" id="UP000772618">
    <property type="component" value="Unassembled WGS sequence"/>
</dbReference>
<feature type="chain" id="PRO_5045521539" description="TonB-dependent receptor" evidence="1">
    <location>
        <begin position="24"/>
        <end position="571"/>
    </location>
</feature>
<gene>
    <name evidence="2" type="ORF">KK060_21870</name>
</gene>
<comment type="caution">
    <text evidence="2">The sequence shown here is derived from an EMBL/GenBank/DDBJ whole genome shotgun (WGS) entry which is preliminary data.</text>
</comment>
<evidence type="ECO:0008006" key="4">
    <source>
        <dbReference type="Google" id="ProtNLM"/>
    </source>
</evidence>
<name>A0ABS5VX18_9BACT</name>
<dbReference type="RefSeq" id="WP_254156442.1">
    <property type="nucleotide sequence ID" value="NZ_JAHESD010000075.1"/>
</dbReference>
<sequence length="571" mass="64745">MRSCVNICVCTVLYALCIINVQAQQLDLANIGKNVTNKPVRLGGGVSANTIFYQGNDGQQRQPFTYFLNGNVNVNLFNQINLPFSFNLTNLGSNYGYPTLPNRLSIHPMYKWVTGHIGDVAMSFSPYTLNGHMFTGVGVDLTPKGPFKISAMYGRLQRHVEYDTTNTIVPAAYKRMGYGAKVRYDQKDYYVGMSLFSARDHVNSLRWQPDSLNIFPQSNIAFSWDGGLKIIENLTLTGEYGLSLLTRDVRAEREGSSLLDRTLSMRASTQAYRAIKGELNYQLFKNTIGIGYERIDPEYRTLGAYYFNNDLENVTLRYARPFYKDRVSVALSWGIQRDNLDNTKDQSSRRSVSSANLNFTPNEKVNISFSYSNFQTYMNLRSQFDYINGQTPYDNLDTLKFTQLSQNMSLSSNYYFGKNEKRKHNLNTNLSFQEAADKQGDILRPGSLSQFYNFSTAYILLFVPEAISFQAAFNATYNHIATDDFITLGPTLGIKAKVFQKKITAGVSSSYNTSMNKGVTQSRIVNVRSNINYTFLKKHNLNATAIWQQRNLMERGIKESTTATFGYAYSF</sequence>
<dbReference type="EMBL" id="JAHESD010000075">
    <property type="protein sequence ID" value="MBT1705954.1"/>
    <property type="molecule type" value="Genomic_DNA"/>
</dbReference>
<keyword evidence="3" id="KW-1185">Reference proteome</keyword>
<organism evidence="2 3">
    <name type="scientific">Chryseosolibacter indicus</name>
    <dbReference type="NCBI Taxonomy" id="2782351"/>
    <lineage>
        <taxon>Bacteria</taxon>
        <taxon>Pseudomonadati</taxon>
        <taxon>Bacteroidota</taxon>
        <taxon>Cytophagia</taxon>
        <taxon>Cytophagales</taxon>
        <taxon>Chryseotaleaceae</taxon>
        <taxon>Chryseosolibacter</taxon>
    </lineage>
</organism>